<name>A0AA87ZTS4_FICCA</name>
<organism evidence="2 3">
    <name type="scientific">Ficus carica</name>
    <name type="common">Common fig</name>
    <dbReference type="NCBI Taxonomy" id="3494"/>
    <lineage>
        <taxon>Eukaryota</taxon>
        <taxon>Viridiplantae</taxon>
        <taxon>Streptophyta</taxon>
        <taxon>Embryophyta</taxon>
        <taxon>Tracheophyta</taxon>
        <taxon>Spermatophyta</taxon>
        <taxon>Magnoliopsida</taxon>
        <taxon>eudicotyledons</taxon>
        <taxon>Gunneridae</taxon>
        <taxon>Pentapetalae</taxon>
        <taxon>rosids</taxon>
        <taxon>fabids</taxon>
        <taxon>Rosales</taxon>
        <taxon>Moraceae</taxon>
        <taxon>Ficeae</taxon>
        <taxon>Ficus</taxon>
    </lineage>
</organism>
<proteinExistence type="predicted"/>
<evidence type="ECO:0000313" key="2">
    <source>
        <dbReference type="EMBL" id="GMN38565.1"/>
    </source>
</evidence>
<evidence type="ECO:0000256" key="1">
    <source>
        <dbReference type="SAM" id="MobiDB-lite"/>
    </source>
</evidence>
<dbReference type="EMBL" id="BTGU01000008">
    <property type="protein sequence ID" value="GMN38565.1"/>
    <property type="molecule type" value="Genomic_DNA"/>
</dbReference>
<gene>
    <name evidence="2" type="ORF">TIFTF001_007799</name>
</gene>
<evidence type="ECO:0000313" key="3">
    <source>
        <dbReference type="Proteomes" id="UP001187192"/>
    </source>
</evidence>
<accession>A0AA87ZTS4</accession>
<sequence length="135" mass="15212">MKRQRNVECDNSSSQVHVNFEDSAAAAKKRAVNKEEEGGVMAVVAGEECGCDDPSPTSSMRSEVTAESSPSFGWDQENWWPWLSGAVDEQMSWGSFWMPFWDVEFMGEAYNMLFGDVIWDDDIWGIRGIEEVPDS</sequence>
<feature type="region of interest" description="Disordered" evidence="1">
    <location>
        <begin position="51"/>
        <end position="72"/>
    </location>
</feature>
<keyword evidence="3" id="KW-1185">Reference proteome</keyword>
<comment type="caution">
    <text evidence="2">The sequence shown here is derived from an EMBL/GenBank/DDBJ whole genome shotgun (WGS) entry which is preliminary data.</text>
</comment>
<feature type="compositionally biased region" description="Polar residues" evidence="1">
    <location>
        <begin position="55"/>
        <end position="71"/>
    </location>
</feature>
<protein>
    <submittedName>
        <fullName evidence="2">Uncharacterized protein</fullName>
    </submittedName>
</protein>
<dbReference type="Proteomes" id="UP001187192">
    <property type="component" value="Unassembled WGS sequence"/>
</dbReference>
<reference evidence="2" key="1">
    <citation type="submission" date="2023-07" db="EMBL/GenBank/DDBJ databases">
        <title>draft genome sequence of fig (Ficus carica).</title>
        <authorList>
            <person name="Takahashi T."/>
            <person name="Nishimura K."/>
        </authorList>
    </citation>
    <scope>NUCLEOTIDE SEQUENCE</scope>
</reference>
<dbReference type="AlphaFoldDB" id="A0AA87ZTS4"/>